<dbReference type="SUPFAM" id="SSF55811">
    <property type="entry name" value="Nudix"/>
    <property type="match status" value="1"/>
</dbReference>
<sequence>MAVRIDKVAWLYIAEGKLLGARSKGKALFYIPGGKREAGETDEQTLAREVEEELSVRLRPETISRFGVFEAEADGKAAGVKVVMSCYFADFEGELRPAAEIEEYLWLTYAERDRVSAVSQLIFDQLHELGLLL</sequence>
<gene>
    <name evidence="3" type="ORF">GCM10010912_04570</name>
</gene>
<dbReference type="Proteomes" id="UP000637643">
    <property type="component" value="Unassembled WGS sequence"/>
</dbReference>
<protein>
    <submittedName>
        <fullName evidence="3">DNA mismatch repair protein MutT</fullName>
    </submittedName>
</protein>
<reference evidence="3" key="2">
    <citation type="submission" date="2020-09" db="EMBL/GenBank/DDBJ databases">
        <authorList>
            <person name="Sun Q."/>
            <person name="Zhou Y."/>
        </authorList>
    </citation>
    <scope>NUCLEOTIDE SEQUENCE</scope>
    <source>
        <strain evidence="3">CGMCC 1.16134</strain>
    </source>
</reference>
<keyword evidence="4" id="KW-1185">Reference proteome</keyword>
<dbReference type="Pfam" id="PF00293">
    <property type="entry name" value="NUDIX"/>
    <property type="match status" value="1"/>
</dbReference>
<dbReference type="EMBL" id="BMKR01000002">
    <property type="protein sequence ID" value="GGF62511.1"/>
    <property type="molecule type" value="Genomic_DNA"/>
</dbReference>
<dbReference type="PROSITE" id="PS51462">
    <property type="entry name" value="NUDIX"/>
    <property type="match status" value="1"/>
</dbReference>
<dbReference type="InterPro" id="IPR000086">
    <property type="entry name" value="NUDIX_hydrolase_dom"/>
</dbReference>
<dbReference type="AlphaFoldDB" id="A0A917FB74"/>
<dbReference type="CDD" id="cd04690">
    <property type="entry name" value="NUDIX_Hydrolase"/>
    <property type="match status" value="1"/>
</dbReference>
<dbReference type="PANTHER" id="PTHR43736:SF1">
    <property type="entry name" value="DIHYDRONEOPTERIN TRIPHOSPHATE DIPHOSPHATASE"/>
    <property type="match status" value="1"/>
</dbReference>
<evidence type="ECO:0000313" key="3">
    <source>
        <dbReference type="EMBL" id="GGF62511.1"/>
    </source>
</evidence>
<dbReference type="RefSeq" id="WP_189021991.1">
    <property type="nucleotide sequence ID" value="NZ_BMKR01000002.1"/>
</dbReference>
<accession>A0A917FB74</accession>
<organism evidence="3 4">
    <name type="scientific">Paenibacillus albidus</name>
    <dbReference type="NCBI Taxonomy" id="2041023"/>
    <lineage>
        <taxon>Bacteria</taxon>
        <taxon>Bacillati</taxon>
        <taxon>Bacillota</taxon>
        <taxon>Bacilli</taxon>
        <taxon>Bacillales</taxon>
        <taxon>Paenibacillaceae</taxon>
        <taxon>Paenibacillus</taxon>
    </lineage>
</organism>
<evidence type="ECO:0000259" key="2">
    <source>
        <dbReference type="PROSITE" id="PS51462"/>
    </source>
</evidence>
<evidence type="ECO:0000256" key="1">
    <source>
        <dbReference type="ARBA" id="ARBA00005582"/>
    </source>
</evidence>
<comment type="similarity">
    <text evidence="1">Belongs to the Nudix hydrolase family.</text>
</comment>
<reference evidence="3" key="1">
    <citation type="journal article" date="2014" name="Int. J. Syst. Evol. Microbiol.">
        <title>Complete genome sequence of Corynebacterium casei LMG S-19264T (=DSM 44701T), isolated from a smear-ripened cheese.</title>
        <authorList>
            <consortium name="US DOE Joint Genome Institute (JGI-PGF)"/>
            <person name="Walter F."/>
            <person name="Albersmeier A."/>
            <person name="Kalinowski J."/>
            <person name="Ruckert C."/>
        </authorList>
    </citation>
    <scope>NUCLEOTIDE SEQUENCE</scope>
    <source>
        <strain evidence="3">CGMCC 1.16134</strain>
    </source>
</reference>
<dbReference type="Gene3D" id="3.90.79.10">
    <property type="entry name" value="Nucleoside Triphosphate Pyrophosphohydrolase"/>
    <property type="match status" value="1"/>
</dbReference>
<comment type="caution">
    <text evidence="3">The sequence shown here is derived from an EMBL/GenBank/DDBJ whole genome shotgun (WGS) entry which is preliminary data.</text>
</comment>
<dbReference type="InterPro" id="IPR015797">
    <property type="entry name" value="NUDIX_hydrolase-like_dom_sf"/>
</dbReference>
<feature type="domain" description="Nudix hydrolase" evidence="2">
    <location>
        <begin position="1"/>
        <end position="128"/>
    </location>
</feature>
<dbReference type="PANTHER" id="PTHR43736">
    <property type="entry name" value="ADP-RIBOSE PYROPHOSPHATASE"/>
    <property type="match status" value="1"/>
</dbReference>
<name>A0A917FB74_9BACL</name>
<proteinExistence type="inferred from homology"/>
<evidence type="ECO:0000313" key="4">
    <source>
        <dbReference type="Proteomes" id="UP000637643"/>
    </source>
</evidence>